<evidence type="ECO:0000259" key="6">
    <source>
        <dbReference type="Pfam" id="PF01321"/>
    </source>
</evidence>
<keyword evidence="3" id="KW-0378">Hydrolase</keyword>
<dbReference type="OrthoDB" id="9806388at2"/>
<reference evidence="8 9" key="1">
    <citation type="submission" date="2019-03" db="EMBL/GenBank/DDBJ databases">
        <title>Genomic Encyclopedia of Type Strains, Phase III (KMG-III): the genomes of soil and plant-associated and newly described type strains.</title>
        <authorList>
            <person name="Whitman W."/>
        </authorList>
    </citation>
    <scope>NUCLEOTIDE SEQUENCE [LARGE SCALE GENOMIC DNA]</scope>
    <source>
        <strain evidence="8 9">CGMCC 1.7002</strain>
    </source>
</reference>
<dbReference type="Gene3D" id="3.40.350.10">
    <property type="entry name" value="Creatinase/prolidase N-terminal domain"/>
    <property type="match status" value="2"/>
</dbReference>
<keyword evidence="8" id="KW-0645">Protease</keyword>
<feature type="domain" description="Creatinase N-terminal" evidence="6">
    <location>
        <begin position="25"/>
        <end position="161"/>
    </location>
</feature>
<dbReference type="GO" id="GO:0046872">
    <property type="term" value="F:metal ion binding"/>
    <property type="evidence" value="ECO:0007669"/>
    <property type="project" value="UniProtKB-KW"/>
</dbReference>
<protein>
    <submittedName>
        <fullName evidence="8">Xaa-Pro aminopeptidase</fullName>
    </submittedName>
</protein>
<dbReference type="InterPro" id="IPR000994">
    <property type="entry name" value="Pept_M24"/>
</dbReference>
<dbReference type="Pfam" id="PF00557">
    <property type="entry name" value="Peptidase_M24"/>
    <property type="match status" value="1"/>
</dbReference>
<dbReference type="Pfam" id="PF01321">
    <property type="entry name" value="Creatinase_N"/>
    <property type="match status" value="1"/>
</dbReference>
<dbReference type="InterPro" id="IPR029149">
    <property type="entry name" value="Creatin/AminoP/Spt16_N"/>
</dbReference>
<feature type="compositionally biased region" description="Low complexity" evidence="4">
    <location>
        <begin position="421"/>
        <end position="434"/>
    </location>
</feature>
<sequence>MSANAKTNRFQTFEERTNPDLVAPRVNALRDQLKANNIDAFLVPRADAHRGENVPAGDERLAYISSFTGSAGTAIVGTEKAALVVDGRYTLQAPKQTDTNIFEIVDLSPTATADWLIANLKKGNKVGYDGWLHTPKEIETLDAKLAKAGIELVEVSNMVDAIWEDRPAPPTNDIYTLDDAQTGKSAADKLTELQKQMAEKNADYLVLTLPESTNWLLNIRGSDISNTPVSLGFAIVPQQGVTRCFVQPEKINPVIQAELSDVTVLEPIEELEEALTSTTTDAVWFDDATAPIKLVNIAKSVGATIINDKDPIVIAKARKNPAEVEGMKAAQTSDAVAMVRFLSWLDAEAPKGKLTETEIVEKLEDCRRQSNELLDISFETISGSGPNGAIVHYRVTENTNRTLNPGELMLVDSGGQYRNGTTDITRTMTTGDTTPDQRKHFTLVLKGMIALSRVHFHKGATGAHLDVLARQFLWNEGLNYAHGTGHGVGALLGVHEGPCGISGINHNVLEEGNILSNEPGFYLEGEYGIRIENLIMVVPSEKNDKFLKFETLTYTPIDLRLIDKDLMTPEEIEWLNDYHQQCYDLIADRLEDDKKEWLKQATRAI</sequence>
<dbReference type="EMBL" id="SNYR01000001">
    <property type="protein sequence ID" value="TDQ66783.1"/>
    <property type="molecule type" value="Genomic_DNA"/>
</dbReference>
<feature type="domain" description="Peptidase M24" evidence="5">
    <location>
        <begin position="325"/>
        <end position="537"/>
    </location>
</feature>
<gene>
    <name evidence="8" type="ORF">ATL17_0787</name>
</gene>
<evidence type="ECO:0000313" key="9">
    <source>
        <dbReference type="Proteomes" id="UP000295391"/>
    </source>
</evidence>
<dbReference type="CDD" id="cd01085">
    <property type="entry name" value="APP"/>
    <property type="match status" value="1"/>
</dbReference>
<dbReference type="InterPro" id="IPR036005">
    <property type="entry name" value="Creatinase/aminopeptidase-like"/>
</dbReference>
<dbReference type="InterPro" id="IPR032416">
    <property type="entry name" value="Peptidase_M24_C"/>
</dbReference>
<dbReference type="Proteomes" id="UP000295391">
    <property type="component" value="Unassembled WGS sequence"/>
</dbReference>
<dbReference type="InterPro" id="IPR050422">
    <property type="entry name" value="X-Pro_aminopeptidase_P"/>
</dbReference>
<keyword evidence="8" id="KW-0031">Aminopeptidase</keyword>
<comment type="similarity">
    <text evidence="1">Belongs to the peptidase M24B family.</text>
</comment>
<dbReference type="PANTHER" id="PTHR43763">
    <property type="entry name" value="XAA-PRO AMINOPEPTIDASE 1"/>
    <property type="match status" value="1"/>
</dbReference>
<evidence type="ECO:0000259" key="7">
    <source>
        <dbReference type="Pfam" id="PF16188"/>
    </source>
</evidence>
<dbReference type="SUPFAM" id="SSF55920">
    <property type="entry name" value="Creatinase/aminopeptidase"/>
    <property type="match status" value="1"/>
</dbReference>
<dbReference type="RefSeq" id="WP_133571456.1">
    <property type="nucleotide sequence ID" value="NZ_SNYR01000001.1"/>
</dbReference>
<dbReference type="FunFam" id="3.90.230.10:FF:000009">
    <property type="entry name" value="xaa-Pro aminopeptidase 2"/>
    <property type="match status" value="1"/>
</dbReference>
<dbReference type="Pfam" id="PF16189">
    <property type="entry name" value="Creatinase_N_2"/>
    <property type="match status" value="1"/>
</dbReference>
<evidence type="ECO:0000256" key="2">
    <source>
        <dbReference type="ARBA" id="ARBA00022723"/>
    </source>
</evidence>
<proteinExistence type="inferred from homology"/>
<organism evidence="8 9">
    <name type="scientific">Maritalea mobilis</name>
    <dbReference type="NCBI Taxonomy" id="483324"/>
    <lineage>
        <taxon>Bacteria</taxon>
        <taxon>Pseudomonadati</taxon>
        <taxon>Pseudomonadota</taxon>
        <taxon>Alphaproteobacteria</taxon>
        <taxon>Hyphomicrobiales</taxon>
        <taxon>Devosiaceae</taxon>
        <taxon>Maritalea</taxon>
    </lineage>
</organism>
<accession>A0A4R6VRX4</accession>
<evidence type="ECO:0000259" key="5">
    <source>
        <dbReference type="Pfam" id="PF00557"/>
    </source>
</evidence>
<dbReference type="Pfam" id="PF16188">
    <property type="entry name" value="Peptidase_M24_C"/>
    <property type="match status" value="1"/>
</dbReference>
<dbReference type="AlphaFoldDB" id="A0A4R6VRX4"/>
<evidence type="ECO:0000256" key="4">
    <source>
        <dbReference type="SAM" id="MobiDB-lite"/>
    </source>
</evidence>
<name>A0A4R6VRX4_9HYPH</name>
<feature type="region of interest" description="Disordered" evidence="4">
    <location>
        <begin position="408"/>
        <end position="435"/>
    </location>
</feature>
<feature type="domain" description="Peptidase M24 C-terminal" evidence="7">
    <location>
        <begin position="545"/>
        <end position="605"/>
    </location>
</feature>
<keyword evidence="2" id="KW-0479">Metal-binding</keyword>
<dbReference type="GO" id="GO:0070006">
    <property type="term" value="F:metalloaminopeptidase activity"/>
    <property type="evidence" value="ECO:0007669"/>
    <property type="project" value="InterPro"/>
</dbReference>
<evidence type="ECO:0000256" key="3">
    <source>
        <dbReference type="ARBA" id="ARBA00022801"/>
    </source>
</evidence>
<dbReference type="SUPFAM" id="SSF53092">
    <property type="entry name" value="Creatinase/prolidase N-terminal domain"/>
    <property type="match status" value="1"/>
</dbReference>
<dbReference type="InterPro" id="IPR033740">
    <property type="entry name" value="Pept_M24B"/>
</dbReference>
<dbReference type="InterPro" id="IPR000587">
    <property type="entry name" value="Creatinase_N"/>
</dbReference>
<dbReference type="GO" id="GO:0005737">
    <property type="term" value="C:cytoplasm"/>
    <property type="evidence" value="ECO:0007669"/>
    <property type="project" value="UniProtKB-ARBA"/>
</dbReference>
<dbReference type="Gene3D" id="3.90.230.10">
    <property type="entry name" value="Creatinase/methionine aminopeptidase superfamily"/>
    <property type="match status" value="1"/>
</dbReference>
<keyword evidence="9" id="KW-1185">Reference proteome</keyword>
<evidence type="ECO:0000256" key="1">
    <source>
        <dbReference type="ARBA" id="ARBA00008766"/>
    </source>
</evidence>
<dbReference type="PANTHER" id="PTHR43763:SF6">
    <property type="entry name" value="XAA-PRO AMINOPEPTIDASE 1"/>
    <property type="match status" value="1"/>
</dbReference>
<comment type="caution">
    <text evidence="8">The sequence shown here is derived from an EMBL/GenBank/DDBJ whole genome shotgun (WGS) entry which is preliminary data.</text>
</comment>
<evidence type="ECO:0000313" key="8">
    <source>
        <dbReference type="EMBL" id="TDQ66783.1"/>
    </source>
</evidence>